<evidence type="ECO:0000313" key="9">
    <source>
        <dbReference type="Proteomes" id="UP000464507"/>
    </source>
</evidence>
<evidence type="ECO:0000256" key="5">
    <source>
        <dbReference type="PIRSR" id="PIRSR000097-2"/>
    </source>
</evidence>
<dbReference type="RefSeq" id="WP_161886859.1">
    <property type="nucleotide sequence ID" value="NZ_CP017146.1"/>
</dbReference>
<dbReference type="PANTHER" id="PTHR43827">
    <property type="entry name" value="2,5-DIKETO-D-GLUCONIC ACID REDUCTASE"/>
    <property type="match status" value="1"/>
</dbReference>
<feature type="binding site" evidence="5">
    <location>
        <position position="108"/>
    </location>
    <ligand>
        <name>substrate</name>
    </ligand>
</feature>
<dbReference type="PRINTS" id="PR00069">
    <property type="entry name" value="ALDKETRDTASE"/>
</dbReference>
<dbReference type="AlphaFoldDB" id="A0A7L5AK82"/>
<dbReference type="Proteomes" id="UP000464507">
    <property type="component" value="Chromosome"/>
</dbReference>
<dbReference type="PROSITE" id="PS00063">
    <property type="entry name" value="ALDOKETO_REDUCTASE_3"/>
    <property type="match status" value="1"/>
</dbReference>
<dbReference type="KEGG" id="mant:BHD05_13290"/>
<evidence type="ECO:0000256" key="1">
    <source>
        <dbReference type="ARBA" id="ARBA00007905"/>
    </source>
</evidence>
<sequence length="274" mass="30084">MTSPTRRLNDGRTLPAIGLGTYGLRGDDGVAAVVSALAAGYRLVDTALNYENEREVGEGVRASPVDRADVAVTTKLPGRHHGFDATLRSFEESLANLGLDYVDLYLIHWPLPAVDKYVDSWRAMIRLREEGVVRSIGVSNFTAAHLKRLVGETGVIPAVNQIELHPRFAQRELLAVHEKHSIVTESWSPLGSGVGRGTLITAIAETHAVTPSQVVLRWHLQLGAVPIPKSADEQRQRENLDVFRFELSDAEVEAISTLGSGRLWDADPETHEEF</sequence>
<dbReference type="InterPro" id="IPR023210">
    <property type="entry name" value="NADP_OxRdtase_dom"/>
</dbReference>
<feature type="domain" description="NADP-dependent oxidoreductase" evidence="7">
    <location>
        <begin position="17"/>
        <end position="194"/>
    </location>
</feature>
<protein>
    <recommendedName>
        <fullName evidence="7">NADP-dependent oxidoreductase domain-containing protein</fullName>
    </recommendedName>
</protein>
<evidence type="ECO:0000256" key="2">
    <source>
        <dbReference type="ARBA" id="ARBA00022857"/>
    </source>
</evidence>
<organism evidence="8 9">
    <name type="scientific">Marisediminicola antarctica</name>
    <dbReference type="NCBI Taxonomy" id="674079"/>
    <lineage>
        <taxon>Bacteria</taxon>
        <taxon>Bacillati</taxon>
        <taxon>Actinomycetota</taxon>
        <taxon>Actinomycetes</taxon>
        <taxon>Micrococcales</taxon>
        <taxon>Microbacteriaceae</taxon>
        <taxon>Marisediminicola</taxon>
    </lineage>
</organism>
<dbReference type="FunFam" id="3.20.20.100:FF:000002">
    <property type="entry name" value="2,5-diketo-D-gluconic acid reductase A"/>
    <property type="match status" value="1"/>
</dbReference>
<dbReference type="PROSITE" id="PS00798">
    <property type="entry name" value="ALDOKETO_REDUCTASE_1"/>
    <property type="match status" value="1"/>
</dbReference>
<evidence type="ECO:0000313" key="8">
    <source>
        <dbReference type="EMBL" id="QHO70476.1"/>
    </source>
</evidence>
<dbReference type="PANTHER" id="PTHR43827:SF3">
    <property type="entry name" value="NADP-DEPENDENT OXIDOREDUCTASE DOMAIN-CONTAINING PROTEIN"/>
    <property type="match status" value="1"/>
</dbReference>
<dbReference type="InterPro" id="IPR036812">
    <property type="entry name" value="NAD(P)_OxRdtase_dom_sf"/>
</dbReference>
<keyword evidence="9" id="KW-1185">Reference proteome</keyword>
<proteinExistence type="inferred from homology"/>
<dbReference type="Pfam" id="PF00248">
    <property type="entry name" value="Aldo_ket_red"/>
    <property type="match status" value="2"/>
</dbReference>
<dbReference type="OrthoDB" id="9804790at2"/>
<dbReference type="PROSITE" id="PS00062">
    <property type="entry name" value="ALDOKETO_REDUCTASE_2"/>
    <property type="match status" value="1"/>
</dbReference>
<feature type="site" description="Lowers pKa of active site Tyr" evidence="6">
    <location>
        <position position="75"/>
    </location>
</feature>
<feature type="domain" description="NADP-dependent oxidoreductase" evidence="7">
    <location>
        <begin position="201"/>
        <end position="256"/>
    </location>
</feature>
<dbReference type="EMBL" id="CP017146">
    <property type="protein sequence ID" value="QHO70476.1"/>
    <property type="molecule type" value="Genomic_DNA"/>
</dbReference>
<evidence type="ECO:0000256" key="4">
    <source>
        <dbReference type="PIRSR" id="PIRSR000097-1"/>
    </source>
</evidence>
<evidence type="ECO:0000256" key="6">
    <source>
        <dbReference type="PIRSR" id="PIRSR000097-3"/>
    </source>
</evidence>
<gene>
    <name evidence="8" type="ORF">BHD05_13290</name>
</gene>
<dbReference type="InterPro" id="IPR018170">
    <property type="entry name" value="Aldo/ket_reductase_CS"/>
</dbReference>
<dbReference type="Gene3D" id="3.20.20.100">
    <property type="entry name" value="NADP-dependent oxidoreductase domain"/>
    <property type="match status" value="1"/>
</dbReference>
<evidence type="ECO:0000256" key="3">
    <source>
        <dbReference type="ARBA" id="ARBA00023002"/>
    </source>
</evidence>
<keyword evidence="3" id="KW-0560">Oxidoreductase</keyword>
<dbReference type="SUPFAM" id="SSF51430">
    <property type="entry name" value="NAD(P)-linked oxidoreductase"/>
    <property type="match status" value="1"/>
</dbReference>
<accession>A0A7L5AK82</accession>
<feature type="active site" description="Proton donor" evidence="4">
    <location>
        <position position="50"/>
    </location>
</feature>
<dbReference type="CDD" id="cd19132">
    <property type="entry name" value="AKR_AKR5D1_E1"/>
    <property type="match status" value="1"/>
</dbReference>
<keyword evidence="2" id="KW-0521">NADP</keyword>
<name>A0A7L5AK82_9MICO</name>
<dbReference type="PIRSF" id="PIRSF000097">
    <property type="entry name" value="AKR"/>
    <property type="match status" value="1"/>
</dbReference>
<dbReference type="GO" id="GO:0016616">
    <property type="term" value="F:oxidoreductase activity, acting on the CH-OH group of donors, NAD or NADP as acceptor"/>
    <property type="evidence" value="ECO:0007669"/>
    <property type="project" value="UniProtKB-ARBA"/>
</dbReference>
<reference evidence="8 9" key="1">
    <citation type="submission" date="2016-09" db="EMBL/GenBank/DDBJ databases">
        <title>Complete genome sequence of microbes from the polar regions.</title>
        <authorList>
            <person name="Liao L."/>
            <person name="Chen B."/>
        </authorList>
    </citation>
    <scope>NUCLEOTIDE SEQUENCE [LARGE SCALE GENOMIC DNA]</scope>
    <source>
        <strain evidence="8 9">ZS314</strain>
    </source>
</reference>
<evidence type="ECO:0000259" key="7">
    <source>
        <dbReference type="Pfam" id="PF00248"/>
    </source>
</evidence>
<dbReference type="InterPro" id="IPR020471">
    <property type="entry name" value="AKR"/>
</dbReference>
<comment type="similarity">
    <text evidence="1">Belongs to the aldo/keto reductase family.</text>
</comment>